<dbReference type="PANTHER" id="PTHR46211">
    <property type="entry name" value="GLYCEROPHOSPHORYL DIESTER PHOSPHODIESTERASE"/>
    <property type="match status" value="1"/>
</dbReference>
<dbReference type="EMBL" id="CP073100">
    <property type="protein sequence ID" value="QUE49593.1"/>
    <property type="molecule type" value="Genomic_DNA"/>
</dbReference>
<gene>
    <name evidence="3" type="ORF">KBB96_11990</name>
</gene>
<dbReference type="InterPro" id="IPR030395">
    <property type="entry name" value="GP_PDE_dom"/>
</dbReference>
<dbReference type="KEGG" id="lamb:KBB96_11990"/>
<sequence length="259" mass="28435">MKLLSLILPVVFSVSAMAEMPRFIAHRGASSEAPENTLSAFRLALEQGADGIEGDFRLTSDGEIVCMHDADTKRTADKNLVIANSTYAELAKLDAGSWKSPRFAGEKIPKLGEVLDVLPQGKFFFLEIKTGPAIVDPIRRLLLEKKADTAHVIIICFDPAVIATCREKLPEFQAHLVSSLKDVDQPDKAAAYRKQFEDCKAQGFQFDCRAPVSGEWLKSLGVPLDSWTVDDAATARKVMALGVSFITSNRPSALRRELE</sequence>
<keyword evidence="4" id="KW-1185">Reference proteome</keyword>
<dbReference type="GO" id="GO:0008081">
    <property type="term" value="F:phosphoric diester hydrolase activity"/>
    <property type="evidence" value="ECO:0007669"/>
    <property type="project" value="InterPro"/>
</dbReference>
<dbReference type="Pfam" id="PF03009">
    <property type="entry name" value="GDPD"/>
    <property type="match status" value="1"/>
</dbReference>
<reference evidence="3" key="1">
    <citation type="submission" date="2021-04" db="EMBL/GenBank/DDBJ databases">
        <title>Luteolibacter sp. 32A isolated from the skin of an Anderson's salamander (Ambystoma andersonii).</title>
        <authorList>
            <person name="Spergser J."/>
            <person name="Busse H.-J."/>
        </authorList>
    </citation>
    <scope>NUCLEOTIDE SEQUENCE</scope>
    <source>
        <strain evidence="3">32A</strain>
    </source>
</reference>
<feature type="signal peptide" evidence="1">
    <location>
        <begin position="1"/>
        <end position="18"/>
    </location>
</feature>
<dbReference type="AlphaFoldDB" id="A0A975G5Z7"/>
<keyword evidence="1" id="KW-0732">Signal</keyword>
<evidence type="ECO:0000313" key="4">
    <source>
        <dbReference type="Proteomes" id="UP000676169"/>
    </source>
</evidence>
<dbReference type="InterPro" id="IPR017946">
    <property type="entry name" value="PLC-like_Pdiesterase_TIM-brl"/>
</dbReference>
<feature type="domain" description="GP-PDE" evidence="2">
    <location>
        <begin position="21"/>
        <end position="258"/>
    </location>
</feature>
<dbReference type="SUPFAM" id="SSF51695">
    <property type="entry name" value="PLC-like phosphodiesterases"/>
    <property type="match status" value="1"/>
</dbReference>
<feature type="chain" id="PRO_5037126635" description="GP-PDE domain-containing protein" evidence="1">
    <location>
        <begin position="19"/>
        <end position="259"/>
    </location>
</feature>
<dbReference type="Gene3D" id="3.20.20.190">
    <property type="entry name" value="Phosphatidylinositol (PI) phosphodiesterase"/>
    <property type="match status" value="1"/>
</dbReference>
<accession>A0A975G5Z7</accession>
<dbReference type="GO" id="GO:0006629">
    <property type="term" value="P:lipid metabolic process"/>
    <property type="evidence" value="ECO:0007669"/>
    <property type="project" value="InterPro"/>
</dbReference>
<dbReference type="PANTHER" id="PTHR46211:SF1">
    <property type="entry name" value="GLYCEROPHOSPHODIESTER PHOSPHODIESTERASE, CYTOPLASMIC"/>
    <property type="match status" value="1"/>
</dbReference>
<evidence type="ECO:0000259" key="2">
    <source>
        <dbReference type="PROSITE" id="PS51704"/>
    </source>
</evidence>
<dbReference type="RefSeq" id="WP_211629682.1">
    <property type="nucleotide sequence ID" value="NZ_CP073100.1"/>
</dbReference>
<name>A0A975G5Z7_9BACT</name>
<dbReference type="Proteomes" id="UP000676169">
    <property type="component" value="Chromosome"/>
</dbReference>
<organism evidence="3 4">
    <name type="scientific">Luteolibacter ambystomatis</name>
    <dbReference type="NCBI Taxonomy" id="2824561"/>
    <lineage>
        <taxon>Bacteria</taxon>
        <taxon>Pseudomonadati</taxon>
        <taxon>Verrucomicrobiota</taxon>
        <taxon>Verrucomicrobiia</taxon>
        <taxon>Verrucomicrobiales</taxon>
        <taxon>Verrucomicrobiaceae</taxon>
        <taxon>Luteolibacter</taxon>
    </lineage>
</organism>
<dbReference type="PROSITE" id="PS51704">
    <property type="entry name" value="GP_PDE"/>
    <property type="match status" value="1"/>
</dbReference>
<evidence type="ECO:0000313" key="3">
    <source>
        <dbReference type="EMBL" id="QUE49593.1"/>
    </source>
</evidence>
<protein>
    <recommendedName>
        <fullName evidence="2">GP-PDE domain-containing protein</fullName>
    </recommendedName>
</protein>
<proteinExistence type="predicted"/>
<evidence type="ECO:0000256" key="1">
    <source>
        <dbReference type="SAM" id="SignalP"/>
    </source>
</evidence>